<feature type="domain" description="Dipeptidylpeptidase IV N-terminal" evidence="7">
    <location>
        <begin position="130"/>
        <end position="215"/>
    </location>
</feature>
<evidence type="ECO:0000256" key="4">
    <source>
        <dbReference type="ARBA" id="ARBA00022801"/>
    </source>
</evidence>
<dbReference type="GeneTree" id="ENSGT00940000163944"/>
<dbReference type="SUPFAM" id="SSF53474">
    <property type="entry name" value="alpha/beta-Hydrolases"/>
    <property type="match status" value="1"/>
</dbReference>
<keyword evidence="3" id="KW-0645">Protease</keyword>
<evidence type="ECO:0000313" key="9">
    <source>
        <dbReference type="Proteomes" id="UP000314980"/>
    </source>
</evidence>
<dbReference type="InterPro" id="IPR050278">
    <property type="entry name" value="Serine_Prot_S9B/DPPIV"/>
</dbReference>
<sequence>SFTASYSLYDAFVWENNVYIKTSPGSPAQQITFNGKENFILNGIPDWVYEEEMFSSSQGLWWSPGGKYVAYAEFNDTGVHNIEYSWYGENQYPSTVSIPYPKVRPTPSGIVYYHTYSHAFCSAILMQGVATPITSGEWEVINILKVKADSVYYSSNEDGGKPGGRNVYNISFILTVWTKCLTCTLHGEKCQYNSAYFSHNASFYRLSCSGPGIPYHSIMDNRNDKELKVLENNTAFSNLISDIQMPSMRRGTIKVAGYNLWYQMFLPPGFDESKKYPLLIDVYAGPCSQKADFTYRVSWSTYLASTEKIIVASFDGRGSGFQGDQLMHEIYKRLGTYEVEDQITAAKEFIKMGFIDKDRVAIWGWSYGGYVTSMALGAGSGVFKCGMAVAPVSKWVYYDSIYTERYMMEPSENPDAYLNSTVTARAKNFHSVQYLLVHGTADDNVHFQQAAEISEALVEEQVDFEAMWYTDKDHGLEGSAHQHVYTHMSHFLLRCFA</sequence>
<keyword evidence="5" id="KW-0325">Glycoprotein</keyword>
<dbReference type="GO" id="GO:0004252">
    <property type="term" value="F:serine-type endopeptidase activity"/>
    <property type="evidence" value="ECO:0007669"/>
    <property type="project" value="InterPro"/>
</dbReference>
<feature type="domain" description="Peptidase S9 prolyl oligopeptidase catalytic" evidence="6">
    <location>
        <begin position="296"/>
        <end position="496"/>
    </location>
</feature>
<dbReference type="InterPro" id="IPR002471">
    <property type="entry name" value="Pept_S9_AS"/>
</dbReference>
<name>A0A4W6CVT8_LATCA</name>
<dbReference type="Pfam" id="PF00326">
    <property type="entry name" value="Peptidase_S9"/>
    <property type="match status" value="1"/>
</dbReference>
<evidence type="ECO:0000256" key="5">
    <source>
        <dbReference type="ARBA" id="ARBA00023180"/>
    </source>
</evidence>
<reference evidence="8" key="2">
    <citation type="submission" date="2025-08" db="UniProtKB">
        <authorList>
            <consortium name="Ensembl"/>
        </authorList>
    </citation>
    <scope>IDENTIFICATION</scope>
</reference>
<feature type="domain" description="Dipeptidylpeptidase IV N-terminal" evidence="7">
    <location>
        <begin position="11"/>
        <end position="103"/>
    </location>
</feature>
<reference evidence="8" key="3">
    <citation type="submission" date="2025-09" db="UniProtKB">
        <authorList>
            <consortium name="Ensembl"/>
        </authorList>
    </citation>
    <scope>IDENTIFICATION</scope>
</reference>
<evidence type="ECO:0000313" key="8">
    <source>
        <dbReference type="Ensembl" id="ENSLCAP00010016511.1"/>
    </source>
</evidence>
<accession>A0A4W6CVT8</accession>
<evidence type="ECO:0000256" key="3">
    <source>
        <dbReference type="ARBA" id="ARBA00022670"/>
    </source>
</evidence>
<proteinExistence type="predicted"/>
<dbReference type="InterPro" id="IPR029058">
    <property type="entry name" value="AB_hydrolase_fold"/>
</dbReference>
<dbReference type="PROSITE" id="PS00708">
    <property type="entry name" value="PRO_ENDOPEP_SER"/>
    <property type="match status" value="1"/>
</dbReference>
<dbReference type="InterPro" id="IPR001375">
    <property type="entry name" value="Peptidase_S9_cat"/>
</dbReference>
<comment type="subcellular location">
    <subcellularLocation>
        <location evidence="1">Cell projection</location>
        <location evidence="1">Invadopodium membrane</location>
        <topology evidence="1">Single-pass type II membrane protein</topology>
    </subcellularLocation>
    <subcellularLocation>
        <location evidence="2">Cell projection</location>
        <location evidence="2">Lamellipodium membrane</location>
        <topology evidence="2">Single-pass type II membrane protein</topology>
    </subcellularLocation>
</comment>
<evidence type="ECO:0000256" key="2">
    <source>
        <dbReference type="ARBA" id="ARBA00004485"/>
    </source>
</evidence>
<keyword evidence="4" id="KW-0378">Hydrolase</keyword>
<evidence type="ECO:0000256" key="1">
    <source>
        <dbReference type="ARBA" id="ARBA00004341"/>
    </source>
</evidence>
<dbReference type="FunFam" id="3.40.50.1820:FF:000003">
    <property type="entry name" value="Dipeptidyl peptidase 4"/>
    <property type="match status" value="1"/>
</dbReference>
<protein>
    <submittedName>
        <fullName evidence="8">Dipeptidyl-peptidase 4</fullName>
    </submittedName>
</protein>
<dbReference type="AlphaFoldDB" id="A0A4W6CVT8"/>
<dbReference type="GO" id="GO:0031258">
    <property type="term" value="C:lamellipodium membrane"/>
    <property type="evidence" value="ECO:0007669"/>
    <property type="project" value="UniProtKB-SubCell"/>
</dbReference>
<evidence type="ECO:0000259" key="7">
    <source>
        <dbReference type="Pfam" id="PF00930"/>
    </source>
</evidence>
<dbReference type="Proteomes" id="UP000314980">
    <property type="component" value="Unassembled WGS sequence"/>
</dbReference>
<dbReference type="Gene3D" id="3.40.50.1820">
    <property type="entry name" value="alpha/beta hydrolase"/>
    <property type="match status" value="1"/>
</dbReference>
<dbReference type="PANTHER" id="PTHR11731">
    <property type="entry name" value="PROTEASE FAMILY S9B,C DIPEPTIDYL-PEPTIDASE IV-RELATED"/>
    <property type="match status" value="1"/>
</dbReference>
<dbReference type="InterPro" id="IPR002469">
    <property type="entry name" value="Peptidase_S9B_N"/>
</dbReference>
<evidence type="ECO:0000259" key="6">
    <source>
        <dbReference type="Pfam" id="PF00326"/>
    </source>
</evidence>
<dbReference type="GO" id="GO:0006508">
    <property type="term" value="P:proteolysis"/>
    <property type="evidence" value="ECO:0007669"/>
    <property type="project" value="UniProtKB-KW"/>
</dbReference>
<keyword evidence="9" id="KW-1185">Reference proteome</keyword>
<dbReference type="PANTHER" id="PTHR11731:SF205">
    <property type="entry name" value="DIPEPTIDYL PEPTIDASE 4"/>
    <property type="match status" value="1"/>
</dbReference>
<reference evidence="9" key="1">
    <citation type="submission" date="2015-09" db="EMBL/GenBank/DDBJ databases">
        <authorList>
            <person name="Sai Rama Sridatta P."/>
        </authorList>
    </citation>
    <scope>NUCLEOTIDE SEQUENCE [LARGE SCALE GENOMIC DNA]</scope>
</reference>
<dbReference type="Ensembl" id="ENSLCAT00010016867.1">
    <property type="protein sequence ID" value="ENSLCAP00010016511.1"/>
    <property type="gene ID" value="ENSLCAG00010007596.1"/>
</dbReference>
<organism evidence="8 9">
    <name type="scientific">Lates calcarifer</name>
    <name type="common">Barramundi</name>
    <name type="synonym">Holocentrus calcarifer</name>
    <dbReference type="NCBI Taxonomy" id="8187"/>
    <lineage>
        <taxon>Eukaryota</taxon>
        <taxon>Metazoa</taxon>
        <taxon>Chordata</taxon>
        <taxon>Craniata</taxon>
        <taxon>Vertebrata</taxon>
        <taxon>Euteleostomi</taxon>
        <taxon>Actinopterygii</taxon>
        <taxon>Neopterygii</taxon>
        <taxon>Teleostei</taxon>
        <taxon>Neoteleostei</taxon>
        <taxon>Acanthomorphata</taxon>
        <taxon>Carangaria</taxon>
        <taxon>Carangaria incertae sedis</taxon>
        <taxon>Centropomidae</taxon>
        <taxon>Lates</taxon>
    </lineage>
</organism>
<dbReference type="Pfam" id="PF00930">
    <property type="entry name" value="DPPIV_N"/>
    <property type="match status" value="2"/>
</dbReference>
<dbReference type="SUPFAM" id="SSF82171">
    <property type="entry name" value="DPP6 N-terminal domain-like"/>
    <property type="match status" value="1"/>
</dbReference>
<dbReference type="Gene3D" id="2.140.10.30">
    <property type="entry name" value="Dipeptidylpeptidase IV, N-terminal domain"/>
    <property type="match status" value="2"/>
</dbReference>
<dbReference type="GO" id="GO:0008239">
    <property type="term" value="F:dipeptidyl-peptidase activity"/>
    <property type="evidence" value="ECO:0007669"/>
    <property type="project" value="TreeGrafter"/>
</dbReference>